<dbReference type="OrthoDB" id="9807568at2"/>
<dbReference type="Proteomes" id="UP000000798">
    <property type="component" value="Chromosome"/>
</dbReference>
<feature type="transmembrane region" description="Helical" evidence="6">
    <location>
        <begin position="246"/>
        <end position="265"/>
    </location>
</feature>
<organism evidence="9 10">
    <name type="scientific">Aquifex aeolicus (strain VF5)</name>
    <dbReference type="NCBI Taxonomy" id="224324"/>
    <lineage>
        <taxon>Bacteria</taxon>
        <taxon>Pseudomonadati</taxon>
        <taxon>Aquificota</taxon>
        <taxon>Aquificia</taxon>
        <taxon>Aquificales</taxon>
        <taxon>Aquificaceae</taxon>
        <taxon>Aquifex</taxon>
    </lineage>
</organism>
<feature type="domain" description="NADH-Ubiquinone oxidoreductase (complex I) chain 5 N-terminal" evidence="8">
    <location>
        <begin position="64"/>
        <end position="110"/>
    </location>
</feature>
<dbReference type="NCBIfam" id="TIGR01974">
    <property type="entry name" value="NDH_I_L"/>
    <property type="match status" value="1"/>
</dbReference>
<dbReference type="GO" id="GO:0012505">
    <property type="term" value="C:endomembrane system"/>
    <property type="evidence" value="ECO:0007669"/>
    <property type="project" value="UniProtKB-SubCell"/>
</dbReference>
<feature type="transmembrane region" description="Helical" evidence="6">
    <location>
        <begin position="114"/>
        <end position="131"/>
    </location>
</feature>
<dbReference type="InterPro" id="IPR018393">
    <property type="entry name" value="NADHpl_OxRdtase_5_subgr"/>
</dbReference>
<accession>O67389</accession>
<evidence type="ECO:0000256" key="3">
    <source>
        <dbReference type="ARBA" id="ARBA00022989"/>
    </source>
</evidence>
<dbReference type="PRINTS" id="PR01435">
    <property type="entry name" value="NPOXDRDTASE5"/>
</dbReference>
<evidence type="ECO:0000256" key="4">
    <source>
        <dbReference type="ARBA" id="ARBA00023136"/>
    </source>
</evidence>
<dbReference type="InterPro" id="IPR003945">
    <property type="entry name" value="NU5C-like"/>
</dbReference>
<feature type="transmembrane region" description="Helical" evidence="6">
    <location>
        <begin position="137"/>
        <end position="156"/>
    </location>
</feature>
<feature type="transmembrane region" description="Helical" evidence="6">
    <location>
        <begin position="445"/>
        <end position="472"/>
    </location>
</feature>
<evidence type="ECO:0000256" key="6">
    <source>
        <dbReference type="SAM" id="Phobius"/>
    </source>
</evidence>
<dbReference type="EMBL" id="AE000657">
    <property type="protein sequence ID" value="AAC07352.1"/>
    <property type="molecule type" value="Genomic_DNA"/>
</dbReference>
<dbReference type="GO" id="GO:0042773">
    <property type="term" value="P:ATP synthesis coupled electron transport"/>
    <property type="evidence" value="ECO:0007669"/>
    <property type="project" value="InterPro"/>
</dbReference>
<feature type="transmembrane region" description="Helical" evidence="6">
    <location>
        <begin position="302"/>
        <end position="321"/>
    </location>
</feature>
<dbReference type="PANTHER" id="PTHR42829:SF2">
    <property type="entry name" value="NADH-UBIQUINONE OXIDOREDUCTASE CHAIN 5"/>
    <property type="match status" value="1"/>
</dbReference>
<dbReference type="InParanoid" id="O67389"/>
<dbReference type="KEGG" id="aae:aq_1379"/>
<dbReference type="GO" id="GO:0016020">
    <property type="term" value="C:membrane"/>
    <property type="evidence" value="ECO:0007669"/>
    <property type="project" value="UniProtKB-SubCell"/>
</dbReference>
<dbReference type="Pfam" id="PF00662">
    <property type="entry name" value="Proton_antipo_N"/>
    <property type="match status" value="1"/>
</dbReference>
<comment type="subcellular location">
    <subcellularLocation>
        <location evidence="1">Endomembrane system</location>
        <topology evidence="1">Multi-pass membrane protein</topology>
    </subcellularLocation>
    <subcellularLocation>
        <location evidence="5">Membrane</location>
        <topology evidence="5">Multi-pass membrane protein</topology>
    </subcellularLocation>
</comment>
<keyword evidence="2 5" id="KW-0812">Transmembrane</keyword>
<sequence>MEGLFVIFTPLIAFLIILAFGRKIGDLGSGIIASVGAGLTTLFSLVVALKAIHSPIHVKLYDFLPIGNYTLSLGFYFDSLSSLMALVVTFVATLIFVYSIGYMRDEFGKWVFKFYAYLSLFLFAMLLIVLSDNLLGIFFGWEGVGLASYLLIGYYHEQKKATKASFEAFVMNRIGDWLFIFGIIYSFYLFKTLEITQIFPKVEEVDKYALGVATMLLFGGAVGKSGQFPLHTWLPNAMAGPTPVSALLHAATMVAAGVYMVARLYPMFEATPQTLKLIVLIGAITMTMAALAGAVHNDIKKIIAFSTMSQLGYMFVALGVGDKGGAMFHLTTHAFFKALLFLAAGAVITAFHHHLYDIFKMGGLKKYMPVTYVAFMIGALSLAGVFPFSGFWSKDRIVASMYEWSGVLGVLGTIVAFITAYYAFREGFLVFHGRERWREIYDKDVHEVEGVMTVPMGLLGFLTVLTGLFGLWLEHWYVGLIGGEEKGIHLSVALVSLGVAIAGIWLAWAVYVKEVIDYNKAYESLKFIHTTFKEQFFTEKLYHNVIAGGYLVVSRVAYKVGDRTVIDGFINALYKYFFKFVKFLWKYLDIKIIDVLIHETVLTAFRLGRLSRRLQTGLVNHYILFLAVGLTFILGIMLYILDRL</sequence>
<dbReference type="PIR" id="B70420">
    <property type="entry name" value="B70420"/>
</dbReference>
<dbReference type="GO" id="GO:0015990">
    <property type="term" value="P:electron transport coupled proton transport"/>
    <property type="evidence" value="ECO:0000318"/>
    <property type="project" value="GO_Central"/>
</dbReference>
<feature type="transmembrane region" description="Helical" evidence="6">
    <location>
        <begin position="404"/>
        <end position="424"/>
    </location>
</feature>
<evidence type="ECO:0000259" key="8">
    <source>
        <dbReference type="Pfam" id="PF00662"/>
    </source>
</evidence>
<evidence type="ECO:0000313" key="9">
    <source>
        <dbReference type="EMBL" id="AAC07352.1"/>
    </source>
</evidence>
<keyword evidence="3 6" id="KW-1133">Transmembrane helix</keyword>
<name>O67389_AQUAE</name>
<dbReference type="NCBIfam" id="NF005141">
    <property type="entry name" value="PRK06590.1"/>
    <property type="match status" value="1"/>
</dbReference>
<dbReference type="RefSeq" id="WP_010880891.1">
    <property type="nucleotide sequence ID" value="NC_000918.1"/>
</dbReference>
<dbReference type="EnsemblBacteria" id="AAC07352">
    <property type="protein sequence ID" value="AAC07352"/>
    <property type="gene ID" value="aq_1379"/>
</dbReference>
<evidence type="ECO:0000256" key="2">
    <source>
        <dbReference type="ARBA" id="ARBA00022692"/>
    </source>
</evidence>
<dbReference type="PANTHER" id="PTHR42829">
    <property type="entry name" value="NADH-UBIQUINONE OXIDOREDUCTASE CHAIN 5"/>
    <property type="match status" value="1"/>
</dbReference>
<feature type="transmembrane region" description="Helical" evidence="6">
    <location>
        <begin position="492"/>
        <end position="512"/>
    </location>
</feature>
<feature type="transmembrane region" description="Helical" evidence="6">
    <location>
        <begin position="31"/>
        <end position="48"/>
    </location>
</feature>
<dbReference type="AlphaFoldDB" id="O67389"/>
<evidence type="ECO:0000256" key="5">
    <source>
        <dbReference type="RuleBase" id="RU000320"/>
    </source>
</evidence>
<feature type="transmembrane region" description="Helical" evidence="6">
    <location>
        <begin position="168"/>
        <end position="188"/>
    </location>
</feature>
<dbReference type="PATRIC" id="fig|224324.8.peg.1080"/>
<dbReference type="Pfam" id="PF00361">
    <property type="entry name" value="Proton_antipo_M"/>
    <property type="match status" value="1"/>
</dbReference>
<dbReference type="eggNOG" id="COG1009">
    <property type="taxonomic scope" value="Bacteria"/>
</dbReference>
<dbReference type="InterPro" id="IPR001750">
    <property type="entry name" value="ND/Mrp_TM"/>
</dbReference>
<proteinExistence type="predicted"/>
<dbReference type="InterPro" id="IPR001516">
    <property type="entry name" value="Proton_antipo_N"/>
</dbReference>
<dbReference type="STRING" id="224324.aq_1379"/>
<reference evidence="9 10" key="1">
    <citation type="journal article" date="1998" name="Nature">
        <title>The complete genome of the hyperthermophilic bacterium Aquifex aeolicus.</title>
        <authorList>
            <person name="Deckert G."/>
            <person name="Warren P.V."/>
            <person name="Gaasterland T."/>
            <person name="Young W.G."/>
            <person name="Lenox A.L."/>
            <person name="Graham D.E."/>
            <person name="Overbeek R."/>
            <person name="Snead M.A."/>
            <person name="Keller M."/>
            <person name="Aujay M."/>
            <person name="Huber R."/>
            <person name="Feldman R.A."/>
            <person name="Short J.M."/>
            <person name="Olson G.J."/>
            <person name="Swanson R.V."/>
        </authorList>
    </citation>
    <scope>NUCLEOTIDE SEQUENCE [LARGE SCALE GENOMIC DNA]</scope>
    <source>
        <strain evidence="9 10">VF5</strain>
    </source>
</reference>
<dbReference type="HOGENOM" id="CLU_007100_6_0_0"/>
<keyword evidence="4 6" id="KW-0472">Membrane</keyword>
<feature type="domain" description="NADH:quinone oxidoreductase/Mrp antiporter transmembrane" evidence="7">
    <location>
        <begin position="131"/>
        <end position="419"/>
    </location>
</feature>
<evidence type="ECO:0000313" key="10">
    <source>
        <dbReference type="Proteomes" id="UP000000798"/>
    </source>
</evidence>
<evidence type="ECO:0000259" key="7">
    <source>
        <dbReference type="Pfam" id="PF00361"/>
    </source>
</evidence>
<dbReference type="GO" id="GO:0008137">
    <property type="term" value="F:NADH dehydrogenase (ubiquinone) activity"/>
    <property type="evidence" value="ECO:0007669"/>
    <property type="project" value="InterPro"/>
</dbReference>
<protein>
    <submittedName>
        <fullName evidence="9">NADH dehydrogenase I chain L</fullName>
    </submittedName>
</protein>
<gene>
    <name evidence="9" type="primary">nuoL3</name>
    <name evidence="9" type="ordered locus">aq_1379</name>
</gene>
<feature type="transmembrane region" description="Helical" evidence="6">
    <location>
        <begin position="619"/>
        <end position="641"/>
    </location>
</feature>
<keyword evidence="10" id="KW-1185">Reference proteome</keyword>
<feature type="transmembrane region" description="Helical" evidence="6">
    <location>
        <begin position="277"/>
        <end position="295"/>
    </location>
</feature>
<dbReference type="PRINTS" id="PR01434">
    <property type="entry name" value="NADHDHGNASE5"/>
</dbReference>
<feature type="transmembrane region" description="Helical" evidence="6">
    <location>
        <begin position="333"/>
        <end position="351"/>
    </location>
</feature>
<feature type="transmembrane region" description="Helical" evidence="6">
    <location>
        <begin position="83"/>
        <end position="102"/>
    </location>
</feature>
<feature type="transmembrane region" description="Helical" evidence="6">
    <location>
        <begin position="208"/>
        <end position="226"/>
    </location>
</feature>
<dbReference type="FunCoup" id="O67389">
    <property type="interactions" value="184"/>
</dbReference>
<feature type="transmembrane region" description="Helical" evidence="6">
    <location>
        <begin position="372"/>
        <end position="392"/>
    </location>
</feature>
<evidence type="ECO:0000256" key="1">
    <source>
        <dbReference type="ARBA" id="ARBA00004127"/>
    </source>
</evidence>
<dbReference type="Gene3D" id="1.20.5.2700">
    <property type="match status" value="1"/>
</dbReference>